<name>A0A0V1GPB8_9BILA</name>
<evidence type="ECO:0000256" key="1">
    <source>
        <dbReference type="SAM" id="MobiDB-lite"/>
    </source>
</evidence>
<dbReference type="EMBL" id="JYDP01000551">
    <property type="protein sequence ID" value="KRZ00187.1"/>
    <property type="molecule type" value="Genomic_DNA"/>
</dbReference>
<dbReference type="Proteomes" id="UP000055024">
    <property type="component" value="Unassembled WGS sequence"/>
</dbReference>
<feature type="region of interest" description="Disordered" evidence="1">
    <location>
        <begin position="162"/>
        <end position="199"/>
    </location>
</feature>
<organism evidence="2 3">
    <name type="scientific">Trichinella zimbabwensis</name>
    <dbReference type="NCBI Taxonomy" id="268475"/>
    <lineage>
        <taxon>Eukaryota</taxon>
        <taxon>Metazoa</taxon>
        <taxon>Ecdysozoa</taxon>
        <taxon>Nematoda</taxon>
        <taxon>Enoplea</taxon>
        <taxon>Dorylaimia</taxon>
        <taxon>Trichinellida</taxon>
        <taxon>Trichinellidae</taxon>
        <taxon>Trichinella</taxon>
    </lineage>
</organism>
<accession>A0A0V1GPB8</accession>
<feature type="compositionally biased region" description="Basic and acidic residues" evidence="1">
    <location>
        <begin position="179"/>
        <end position="190"/>
    </location>
</feature>
<comment type="caution">
    <text evidence="2">The sequence shown here is derived from an EMBL/GenBank/DDBJ whole genome shotgun (WGS) entry which is preliminary data.</text>
</comment>
<proteinExistence type="predicted"/>
<feature type="non-terminal residue" evidence="2">
    <location>
        <position position="1"/>
    </location>
</feature>
<evidence type="ECO:0000313" key="3">
    <source>
        <dbReference type="Proteomes" id="UP000055024"/>
    </source>
</evidence>
<sequence>LVKSALSRKNRRGVGCGKTARGVDFVERKRHGAERKPPRLFRRKPPWDEKMEVELVGRKRHLGKQIVGELLGRKRQKKRHRAEKMPPRSFSTFRKNASKVVWGKSPRTDKIQLVWILWKENGTGQKKSPQGCSAEICLVPKKWKRSWWGENGTWQENACKVVGEKSPRDGQNSGGVDFVEGKRHGAEKKPPTLFWRNPP</sequence>
<protein>
    <submittedName>
        <fullName evidence="2">Uncharacterized protein</fullName>
    </submittedName>
</protein>
<evidence type="ECO:0000313" key="2">
    <source>
        <dbReference type="EMBL" id="KRZ00187.1"/>
    </source>
</evidence>
<feature type="non-terminal residue" evidence="2">
    <location>
        <position position="199"/>
    </location>
</feature>
<keyword evidence="3" id="KW-1185">Reference proteome</keyword>
<gene>
    <name evidence="2" type="ORF">T11_6007</name>
</gene>
<reference evidence="2 3" key="1">
    <citation type="submission" date="2015-01" db="EMBL/GenBank/DDBJ databases">
        <title>Evolution of Trichinella species and genotypes.</title>
        <authorList>
            <person name="Korhonen P.K."/>
            <person name="Edoardo P."/>
            <person name="Giuseppe L.R."/>
            <person name="Gasser R.B."/>
        </authorList>
    </citation>
    <scope>NUCLEOTIDE SEQUENCE [LARGE SCALE GENOMIC DNA]</scope>
    <source>
        <strain evidence="2">ISS1029</strain>
    </source>
</reference>
<dbReference type="AlphaFoldDB" id="A0A0V1GPB8"/>